<evidence type="ECO:0000313" key="1">
    <source>
        <dbReference type="EMBL" id="VXC78283.1"/>
    </source>
</evidence>
<accession>A0A654BCU0</accession>
<name>A0A654BCU0_SPHMU</name>
<organism evidence="1 2">
    <name type="scientific">Sphingobacterium multivorum</name>
    <dbReference type="NCBI Taxonomy" id="28454"/>
    <lineage>
        <taxon>Bacteria</taxon>
        <taxon>Pseudomonadati</taxon>
        <taxon>Bacteroidota</taxon>
        <taxon>Sphingobacteriia</taxon>
        <taxon>Sphingobacteriales</taxon>
        <taxon>Sphingobacteriaceae</taxon>
        <taxon>Sphingobacterium</taxon>
    </lineage>
</organism>
<dbReference type="EMBL" id="CABWMV010000024">
    <property type="protein sequence ID" value="VXC78283.1"/>
    <property type="molecule type" value="Genomic_DNA"/>
</dbReference>
<reference evidence="1 2" key="1">
    <citation type="submission" date="2019-10" db="EMBL/GenBank/DDBJ databases">
        <authorList>
            <person name="Karimi E."/>
        </authorList>
    </citation>
    <scope>NUCLEOTIDE SEQUENCE [LARGE SCALE GENOMIC DNA]</scope>
    <source>
        <strain evidence="1">Sphingobacterium sp. 8BC</strain>
    </source>
</reference>
<dbReference type="AlphaFoldDB" id="A0A654BCU0"/>
<evidence type="ECO:0000313" key="2">
    <source>
        <dbReference type="Proteomes" id="UP000432350"/>
    </source>
</evidence>
<protein>
    <submittedName>
        <fullName evidence="1">Uncharacterized protein</fullName>
    </submittedName>
</protein>
<dbReference type="Proteomes" id="UP000432350">
    <property type="component" value="Unassembled WGS sequence"/>
</dbReference>
<proteinExistence type="predicted"/>
<sequence>MVSQKDRVINSWMRKCNSWHSREVFRDLIGISNVYERYSRPLGVNEKKTGLKSVLI</sequence>
<gene>
    <name evidence="1" type="ORF">SPHINGO8BC_50008</name>
</gene>